<dbReference type="Pfam" id="PF00078">
    <property type="entry name" value="RVT_1"/>
    <property type="match status" value="1"/>
</dbReference>
<dbReference type="PROSITE" id="PS50878">
    <property type="entry name" value="RT_POL"/>
    <property type="match status" value="1"/>
</dbReference>
<dbReference type="InterPro" id="IPR051083">
    <property type="entry name" value="GrpII_Intron_Splice-Mob/Def"/>
</dbReference>
<dbReference type="PRINTS" id="PR00866">
    <property type="entry name" value="RNADNAPOLMS"/>
</dbReference>
<keyword evidence="13" id="KW-1185">Reference proteome</keyword>
<evidence type="ECO:0000256" key="9">
    <source>
        <dbReference type="ARBA" id="ARBA00048173"/>
    </source>
</evidence>
<dbReference type="AlphaFoldDB" id="A0A5K7YJG8"/>
<dbReference type="KEGG" id="dalk:DSCA_18990"/>
<name>A0A5K7YJG8_9BACT</name>
<keyword evidence="6" id="KW-0695">RNA-directed DNA polymerase</keyword>
<dbReference type="GO" id="GO:0003964">
    <property type="term" value="F:RNA-directed DNA polymerase activity"/>
    <property type="evidence" value="ECO:0007669"/>
    <property type="project" value="UniProtKB-KW"/>
</dbReference>
<evidence type="ECO:0000256" key="7">
    <source>
        <dbReference type="ARBA" id="ARBA00023118"/>
    </source>
</evidence>
<keyword evidence="3" id="KW-0548">Nucleotidyltransferase</keyword>
<comment type="catalytic activity">
    <reaction evidence="9">
        <text>DNA(n) + a 2'-deoxyribonucleoside 5'-triphosphate = DNA(n+1) + diphosphate</text>
        <dbReference type="Rhea" id="RHEA:22508"/>
        <dbReference type="Rhea" id="RHEA-COMP:17339"/>
        <dbReference type="Rhea" id="RHEA-COMP:17340"/>
        <dbReference type="ChEBI" id="CHEBI:33019"/>
        <dbReference type="ChEBI" id="CHEBI:61560"/>
        <dbReference type="ChEBI" id="CHEBI:173112"/>
        <dbReference type="EC" id="2.7.7.49"/>
    </reaction>
</comment>
<organism evidence="12 13">
    <name type="scientific">Desulfosarcina alkanivorans</name>
    <dbReference type="NCBI Taxonomy" id="571177"/>
    <lineage>
        <taxon>Bacteria</taxon>
        <taxon>Pseudomonadati</taxon>
        <taxon>Thermodesulfobacteriota</taxon>
        <taxon>Desulfobacteria</taxon>
        <taxon>Desulfobacterales</taxon>
        <taxon>Desulfosarcinaceae</taxon>
        <taxon>Desulfosarcina</taxon>
    </lineage>
</organism>
<evidence type="ECO:0000313" key="13">
    <source>
        <dbReference type="Proteomes" id="UP000427906"/>
    </source>
</evidence>
<dbReference type="SUPFAM" id="SSF56672">
    <property type="entry name" value="DNA/RNA polymerases"/>
    <property type="match status" value="1"/>
</dbReference>
<gene>
    <name evidence="12" type="ORF">DSCA_18990</name>
</gene>
<dbReference type="GO" id="GO:0046872">
    <property type="term" value="F:metal ion binding"/>
    <property type="evidence" value="ECO:0007669"/>
    <property type="project" value="UniProtKB-KW"/>
</dbReference>
<dbReference type="PANTHER" id="PTHR34047:SF8">
    <property type="entry name" value="PROTEIN YKFC"/>
    <property type="match status" value="1"/>
</dbReference>
<dbReference type="EMBL" id="AP021874">
    <property type="protein sequence ID" value="BBO67969.1"/>
    <property type="molecule type" value="Genomic_DNA"/>
</dbReference>
<reference evidence="12 13" key="1">
    <citation type="submission" date="2019-11" db="EMBL/GenBank/DDBJ databases">
        <title>Comparative genomics of hydrocarbon-degrading Desulfosarcina strains.</title>
        <authorList>
            <person name="Watanabe M."/>
            <person name="Kojima H."/>
            <person name="Fukui M."/>
        </authorList>
    </citation>
    <scope>NUCLEOTIDE SEQUENCE [LARGE SCALE GENOMIC DNA]</scope>
    <source>
        <strain evidence="12 13">PL12</strain>
    </source>
</reference>
<dbReference type="EC" id="2.7.7.49" evidence="1"/>
<evidence type="ECO:0000256" key="3">
    <source>
        <dbReference type="ARBA" id="ARBA00022695"/>
    </source>
</evidence>
<sequence>MALLQPLKQLKLNASHRSDVYSQPVGSSERVTAAYLTETPAGKDRLMEIICERQNLGRALSRVRTNHGAAGIDGMTVDQLTSYLRQHWPKVRADLLAGTYQPLPVRRKEIPKPSGGVRLLGIPTALDRLVQQAVGQILQQIRDPSFSASSYGFRPGRNQHQTIQRAQQYVVDGCRQVVDMDLSKFFDRVNHDRLMSRLATKVHDKRVLKLVRRFLTAGVMVGGLQEPSHEGTHQGGPLSPLLSNIVLDELDKELEKRALRFVRYADGFIIFVRSKRAAERVMVSVSRFVNQRLRLKVNQEKSGITHPWWMCFLGFSFYQPSRRYPYPHPLQIDQPVQTAGAGTDQSQLWTEHGADHRPSQPVFSWLVELLRHNPELAQFSFASLLDPAAPSGDPVETLEEPENPGPGIGETEDPSYQGAVYGLFP</sequence>
<accession>A0A5K7YJG8</accession>
<proteinExistence type="inferred from homology"/>
<evidence type="ECO:0000256" key="2">
    <source>
        <dbReference type="ARBA" id="ARBA00022679"/>
    </source>
</evidence>
<dbReference type="GO" id="GO:0003723">
    <property type="term" value="F:RNA binding"/>
    <property type="evidence" value="ECO:0007669"/>
    <property type="project" value="InterPro"/>
</dbReference>
<feature type="region of interest" description="Disordered" evidence="10">
    <location>
        <begin position="390"/>
        <end position="425"/>
    </location>
</feature>
<keyword evidence="4" id="KW-0479">Metal-binding</keyword>
<keyword evidence="2" id="KW-0808">Transferase</keyword>
<evidence type="ECO:0000256" key="1">
    <source>
        <dbReference type="ARBA" id="ARBA00012493"/>
    </source>
</evidence>
<dbReference type="InterPro" id="IPR030931">
    <property type="entry name" value="Group_II_RT_mat"/>
</dbReference>
<dbReference type="NCBIfam" id="TIGR04416">
    <property type="entry name" value="group_II_RT_mat"/>
    <property type="match status" value="1"/>
</dbReference>
<protein>
    <recommendedName>
        <fullName evidence="1">RNA-directed DNA polymerase</fullName>
        <ecNumber evidence="1">2.7.7.49</ecNumber>
    </recommendedName>
</protein>
<dbReference type="InterPro" id="IPR000123">
    <property type="entry name" value="Reverse_transcriptase_msDNA"/>
</dbReference>
<evidence type="ECO:0000256" key="6">
    <source>
        <dbReference type="ARBA" id="ARBA00022918"/>
    </source>
</evidence>
<evidence type="ECO:0000256" key="10">
    <source>
        <dbReference type="SAM" id="MobiDB-lite"/>
    </source>
</evidence>
<evidence type="ECO:0000256" key="5">
    <source>
        <dbReference type="ARBA" id="ARBA00022842"/>
    </source>
</evidence>
<dbReference type="CDD" id="cd01651">
    <property type="entry name" value="RT_G2_intron"/>
    <property type="match status" value="1"/>
</dbReference>
<comment type="similarity">
    <text evidence="8">Belongs to the bacterial reverse transcriptase family.</text>
</comment>
<evidence type="ECO:0000313" key="12">
    <source>
        <dbReference type="EMBL" id="BBO67969.1"/>
    </source>
</evidence>
<dbReference type="InterPro" id="IPR043502">
    <property type="entry name" value="DNA/RNA_pol_sf"/>
</dbReference>
<evidence type="ECO:0000259" key="11">
    <source>
        <dbReference type="PROSITE" id="PS50878"/>
    </source>
</evidence>
<keyword evidence="7" id="KW-0051">Antiviral defense</keyword>
<keyword evidence="5" id="KW-0460">Magnesium</keyword>
<evidence type="ECO:0000256" key="8">
    <source>
        <dbReference type="ARBA" id="ARBA00034120"/>
    </source>
</evidence>
<evidence type="ECO:0000256" key="4">
    <source>
        <dbReference type="ARBA" id="ARBA00022723"/>
    </source>
</evidence>
<dbReference type="PANTHER" id="PTHR34047">
    <property type="entry name" value="NUCLEAR INTRON MATURASE 1, MITOCHONDRIAL-RELATED"/>
    <property type="match status" value="1"/>
</dbReference>
<dbReference type="Proteomes" id="UP000427906">
    <property type="component" value="Chromosome"/>
</dbReference>
<dbReference type="InterPro" id="IPR000477">
    <property type="entry name" value="RT_dom"/>
</dbReference>
<dbReference type="GO" id="GO:0051607">
    <property type="term" value="P:defense response to virus"/>
    <property type="evidence" value="ECO:0007669"/>
    <property type="project" value="UniProtKB-KW"/>
</dbReference>
<feature type="domain" description="Reverse transcriptase" evidence="11">
    <location>
        <begin position="91"/>
        <end position="317"/>
    </location>
</feature>